<protein>
    <submittedName>
        <fullName evidence="2">Uncharacterized protein</fullName>
    </submittedName>
</protein>
<dbReference type="AlphaFoldDB" id="A0A4R1AT75"/>
<feature type="chain" id="PRO_5039488660" evidence="1">
    <location>
        <begin position="23"/>
        <end position="420"/>
    </location>
</feature>
<organism evidence="2 3">
    <name type="scientific">Cytobacillus praedii</name>
    <dbReference type="NCBI Taxonomy" id="1742358"/>
    <lineage>
        <taxon>Bacteria</taxon>
        <taxon>Bacillati</taxon>
        <taxon>Bacillota</taxon>
        <taxon>Bacilli</taxon>
        <taxon>Bacillales</taxon>
        <taxon>Bacillaceae</taxon>
        <taxon>Cytobacillus</taxon>
    </lineage>
</organism>
<evidence type="ECO:0000313" key="3">
    <source>
        <dbReference type="Proteomes" id="UP000293846"/>
    </source>
</evidence>
<sequence>MKKLFGLFLFLFLLIYNAPSVALGNTDIENLVFNKIETKPVQWKGMTLVKGQIGLIEIKKNITLWKREGAKLKAVKTLKQGEKYRVYSYDNQFGGQYGVGGETFVTNIPTHVSYSTPPKNLFLKVNPKIIKVNAESRDGIFYLDVGSGERGKLFLKMSASIDNPNFTANASSDKYSTCSNSGFTGGNLVLGQYKVGIRPDVFYREDENQYTAECTKIYNKLSDNWFYLMGFDLKEKTSNNGKYMVWLPSYPFYYGAQPDSVVEAILVVDGPSMQEFFTVKEPANNVYFEKVEGIYIKSNLHIYNRSTNDKYSFIDDNYSFQVYPPEGGKQIFDFLGGNAPNVTDGYNRFLIRDTGFRSDEYIRMAAKTLVALGYPSTESKLFKDIKTVKETGNNVKDSKSAFVNRSRYTRTVYIEWKTTK</sequence>
<reference evidence="2 3" key="1">
    <citation type="submission" date="2019-03" db="EMBL/GenBank/DDBJ databases">
        <authorList>
            <person name="Jensen L."/>
            <person name="Storgaard J."/>
            <person name="Sulaj E."/>
            <person name="Schramm A."/>
            <person name="Marshall I.P.G."/>
        </authorList>
    </citation>
    <scope>NUCLEOTIDE SEQUENCE [LARGE SCALE GENOMIC DNA]</scope>
    <source>
        <strain evidence="2 3">2017H2G3</strain>
    </source>
</reference>
<comment type="caution">
    <text evidence="2">The sequence shown here is derived from an EMBL/GenBank/DDBJ whole genome shotgun (WGS) entry which is preliminary data.</text>
</comment>
<dbReference type="RefSeq" id="WP_131239545.1">
    <property type="nucleotide sequence ID" value="NZ_SJTH01000105.1"/>
</dbReference>
<accession>A0A4R1AT75</accession>
<name>A0A4R1AT75_9BACI</name>
<keyword evidence="1" id="KW-0732">Signal</keyword>
<dbReference type="EMBL" id="SJTH01000105">
    <property type="protein sequence ID" value="TCJ00507.1"/>
    <property type="molecule type" value="Genomic_DNA"/>
</dbReference>
<keyword evidence="3" id="KW-1185">Reference proteome</keyword>
<evidence type="ECO:0000256" key="1">
    <source>
        <dbReference type="SAM" id="SignalP"/>
    </source>
</evidence>
<dbReference type="Proteomes" id="UP000293846">
    <property type="component" value="Unassembled WGS sequence"/>
</dbReference>
<dbReference type="OrthoDB" id="9809781at2"/>
<gene>
    <name evidence="2" type="ORF">E0Y62_26580</name>
</gene>
<feature type="signal peptide" evidence="1">
    <location>
        <begin position="1"/>
        <end position="22"/>
    </location>
</feature>
<proteinExistence type="predicted"/>
<evidence type="ECO:0000313" key="2">
    <source>
        <dbReference type="EMBL" id="TCJ00507.1"/>
    </source>
</evidence>